<reference evidence="1 2" key="1">
    <citation type="submission" date="2018-06" db="EMBL/GenBank/DDBJ databases">
        <title>Isolation of heavy metals resistant Paenibacillus silvae NC2 from Gold-Copper mine in ZiJin, China.</title>
        <authorList>
            <person name="Xu J."/>
            <person name="Mazhar H.S."/>
            <person name="Rensing C."/>
        </authorList>
    </citation>
    <scope>NUCLEOTIDE SEQUENCE [LARGE SCALE GENOMIC DNA]</scope>
    <source>
        <strain evidence="1 2">NC2</strain>
    </source>
</reference>
<evidence type="ECO:0000313" key="2">
    <source>
        <dbReference type="Proteomes" id="UP000249204"/>
    </source>
</evidence>
<evidence type="ECO:0000313" key="1">
    <source>
        <dbReference type="EMBL" id="PZT57508.1"/>
    </source>
</evidence>
<dbReference type="RefSeq" id="WP_111268659.1">
    <property type="nucleotide sequence ID" value="NZ_QKWW01000006.1"/>
</dbReference>
<proteinExistence type="predicted"/>
<protein>
    <submittedName>
        <fullName evidence="1">Uncharacterized protein</fullName>
    </submittedName>
</protein>
<sequence length="131" mass="15701">MHTKVQYVAPFDSIASIYYVRDSYGRVWQSIGKDEKEAKQNAKGKEEILSYMLYNPHKHKKFHNYDFKNLILDMLEQMELQDTYEYELVLEWNSNEVFEFMKKSSLLPCDLLLEINRYREGTQCSPKKLSK</sequence>
<dbReference type="Proteomes" id="UP000249204">
    <property type="component" value="Unassembled WGS sequence"/>
</dbReference>
<comment type="caution">
    <text evidence="1">The sequence shown here is derived from an EMBL/GenBank/DDBJ whole genome shotgun (WGS) entry which is preliminary data.</text>
</comment>
<dbReference type="EMBL" id="QKWW01000006">
    <property type="protein sequence ID" value="PZT57508.1"/>
    <property type="molecule type" value="Genomic_DNA"/>
</dbReference>
<dbReference type="AlphaFoldDB" id="A0A2W6NQF6"/>
<gene>
    <name evidence="1" type="ORF">DN757_02315</name>
</gene>
<accession>A0A2W6NQF6</accession>
<organism evidence="1 2">
    <name type="scientific">Paenibacillus silvae</name>
    <dbReference type="NCBI Taxonomy" id="1325358"/>
    <lineage>
        <taxon>Bacteria</taxon>
        <taxon>Bacillati</taxon>
        <taxon>Bacillota</taxon>
        <taxon>Bacilli</taxon>
        <taxon>Bacillales</taxon>
        <taxon>Paenibacillaceae</taxon>
        <taxon>Paenibacillus</taxon>
    </lineage>
</organism>
<name>A0A2W6NQF6_9BACL</name>